<gene>
    <name evidence="17" type="ORF">EGW08_002310</name>
</gene>
<dbReference type="GO" id="GO:0005615">
    <property type="term" value="C:extracellular space"/>
    <property type="evidence" value="ECO:0007669"/>
    <property type="project" value="TreeGrafter"/>
</dbReference>
<keyword evidence="6" id="KW-0378">Hydrolase</keyword>
<dbReference type="PANTHER" id="PTHR11533">
    <property type="entry name" value="PROTEASE M1 ZINC METALLOPROTEASE"/>
    <property type="match status" value="1"/>
</dbReference>
<dbReference type="Gene3D" id="2.60.40.1730">
    <property type="entry name" value="tricorn interacting facor f3 domain"/>
    <property type="match status" value="1"/>
</dbReference>
<evidence type="ECO:0000256" key="5">
    <source>
        <dbReference type="ARBA" id="ARBA00022723"/>
    </source>
</evidence>
<dbReference type="Pfam" id="PF17900">
    <property type="entry name" value="Peptidase_M1_N"/>
    <property type="match status" value="1"/>
</dbReference>
<evidence type="ECO:0000256" key="4">
    <source>
        <dbReference type="ARBA" id="ARBA00022692"/>
    </source>
</evidence>
<keyword evidence="9" id="KW-0472">Membrane</keyword>
<dbReference type="Proteomes" id="UP000271974">
    <property type="component" value="Unassembled WGS sequence"/>
</dbReference>
<evidence type="ECO:0000313" key="18">
    <source>
        <dbReference type="Proteomes" id="UP000271974"/>
    </source>
</evidence>
<name>A0A3S1AER8_ELYCH</name>
<dbReference type="Gene3D" id="1.10.3480.20">
    <property type="match status" value="1"/>
</dbReference>
<dbReference type="EMBL" id="RQTK01000044">
    <property type="protein sequence ID" value="RUS89958.1"/>
    <property type="molecule type" value="Genomic_DNA"/>
</dbReference>
<evidence type="ECO:0000256" key="10">
    <source>
        <dbReference type="ARBA" id="ARBA00023180"/>
    </source>
</evidence>
<keyword evidence="3" id="KW-0645">Protease</keyword>
<dbReference type="CDD" id="cd09601">
    <property type="entry name" value="M1_APN-Q_like"/>
    <property type="match status" value="1"/>
</dbReference>
<evidence type="ECO:0000259" key="16">
    <source>
        <dbReference type="Pfam" id="PF17900"/>
    </source>
</evidence>
<keyword evidence="5 12" id="KW-0479">Metal-binding</keyword>
<evidence type="ECO:0000256" key="1">
    <source>
        <dbReference type="ARBA" id="ARBA00004167"/>
    </source>
</evidence>
<dbReference type="InterPro" id="IPR045357">
    <property type="entry name" value="Aminopeptidase_N-like_N"/>
</dbReference>
<dbReference type="OrthoDB" id="510539at2759"/>
<organism evidence="17 18">
    <name type="scientific">Elysia chlorotica</name>
    <name type="common">Eastern emerald elysia</name>
    <name type="synonym">Sea slug</name>
    <dbReference type="NCBI Taxonomy" id="188477"/>
    <lineage>
        <taxon>Eukaryota</taxon>
        <taxon>Metazoa</taxon>
        <taxon>Spiralia</taxon>
        <taxon>Lophotrochozoa</taxon>
        <taxon>Mollusca</taxon>
        <taxon>Gastropoda</taxon>
        <taxon>Heterobranchia</taxon>
        <taxon>Euthyneura</taxon>
        <taxon>Panpulmonata</taxon>
        <taxon>Sacoglossa</taxon>
        <taxon>Placobranchoidea</taxon>
        <taxon>Plakobranchidae</taxon>
        <taxon>Elysia</taxon>
    </lineage>
</organism>
<evidence type="ECO:0000256" key="9">
    <source>
        <dbReference type="ARBA" id="ARBA00023136"/>
    </source>
</evidence>
<keyword evidence="8" id="KW-1133">Transmembrane helix</keyword>
<dbReference type="GO" id="GO:0006508">
    <property type="term" value="P:proteolysis"/>
    <property type="evidence" value="ECO:0007669"/>
    <property type="project" value="UniProtKB-KW"/>
</dbReference>
<dbReference type="GO" id="GO:0043171">
    <property type="term" value="P:peptide catabolic process"/>
    <property type="evidence" value="ECO:0007669"/>
    <property type="project" value="TreeGrafter"/>
</dbReference>
<dbReference type="InterPro" id="IPR014782">
    <property type="entry name" value="Peptidase_M1_dom"/>
</dbReference>
<protein>
    <recommendedName>
        <fullName evidence="19">Aminopeptidase</fullName>
    </recommendedName>
</protein>
<dbReference type="Pfam" id="PF11838">
    <property type="entry name" value="ERAP1_C"/>
    <property type="match status" value="1"/>
</dbReference>
<evidence type="ECO:0000256" key="8">
    <source>
        <dbReference type="ARBA" id="ARBA00022989"/>
    </source>
</evidence>
<dbReference type="InterPro" id="IPR034016">
    <property type="entry name" value="M1_APN-typ"/>
</dbReference>
<dbReference type="InterPro" id="IPR050344">
    <property type="entry name" value="Peptidase_M1_aminopeptidases"/>
</dbReference>
<keyword evidence="10" id="KW-0325">Glycoprotein</keyword>
<evidence type="ECO:0000256" key="3">
    <source>
        <dbReference type="ARBA" id="ARBA00022670"/>
    </source>
</evidence>
<dbReference type="Gene3D" id="1.10.390.10">
    <property type="entry name" value="Neutral Protease Domain 2"/>
    <property type="match status" value="1"/>
</dbReference>
<dbReference type="GO" id="GO:0070006">
    <property type="term" value="F:metalloaminopeptidase activity"/>
    <property type="evidence" value="ECO:0007669"/>
    <property type="project" value="TreeGrafter"/>
</dbReference>
<comment type="similarity">
    <text evidence="2">Belongs to the peptidase M1 family.</text>
</comment>
<dbReference type="FunFam" id="2.60.40.1910:FF:000006">
    <property type="entry name" value="Aminopeptidase"/>
    <property type="match status" value="1"/>
</dbReference>
<comment type="caution">
    <text evidence="17">The sequence shown here is derived from an EMBL/GenBank/DDBJ whole genome shotgun (WGS) entry which is preliminary data.</text>
</comment>
<dbReference type="Gene3D" id="2.60.40.1910">
    <property type="match status" value="1"/>
</dbReference>
<dbReference type="InterPro" id="IPR027268">
    <property type="entry name" value="Peptidase_M4/M1_CTD_sf"/>
</dbReference>
<evidence type="ECO:0000256" key="13">
    <source>
        <dbReference type="PIRSR" id="PIRSR634016-4"/>
    </source>
</evidence>
<evidence type="ECO:0000259" key="15">
    <source>
        <dbReference type="Pfam" id="PF11838"/>
    </source>
</evidence>
<dbReference type="PANTHER" id="PTHR11533:SF294">
    <property type="entry name" value="THYROTROPIN-RELEASING HORMONE-DEGRADING ECTOENZYME"/>
    <property type="match status" value="1"/>
</dbReference>
<evidence type="ECO:0000313" key="17">
    <source>
        <dbReference type="EMBL" id="RUS89958.1"/>
    </source>
</evidence>
<keyword evidence="7 12" id="KW-0862">Zinc</keyword>
<feature type="site" description="Transition state stabilizer" evidence="13">
    <location>
        <position position="447"/>
    </location>
</feature>
<feature type="binding site" evidence="12">
    <location>
        <position position="361"/>
    </location>
    <ligand>
        <name>Zn(2+)</name>
        <dbReference type="ChEBI" id="CHEBI:29105"/>
        <note>catalytic</note>
    </ligand>
</feature>
<feature type="domain" description="Aminopeptidase N-like N-terminal" evidence="16">
    <location>
        <begin position="9"/>
        <end position="180"/>
    </location>
</feature>
<comment type="subcellular location">
    <subcellularLocation>
        <location evidence="1">Membrane</location>
        <topology evidence="1">Single-pass membrane protein</topology>
    </subcellularLocation>
</comment>
<dbReference type="SUPFAM" id="SSF55486">
    <property type="entry name" value="Metalloproteases ('zincins'), catalytic domain"/>
    <property type="match status" value="1"/>
</dbReference>
<dbReference type="GO" id="GO:0042277">
    <property type="term" value="F:peptide binding"/>
    <property type="evidence" value="ECO:0007669"/>
    <property type="project" value="TreeGrafter"/>
</dbReference>
<dbReference type="GO" id="GO:0008270">
    <property type="term" value="F:zinc ion binding"/>
    <property type="evidence" value="ECO:0007669"/>
    <property type="project" value="InterPro"/>
</dbReference>
<dbReference type="SUPFAM" id="SSF63737">
    <property type="entry name" value="Leukotriene A4 hydrolase N-terminal domain"/>
    <property type="match status" value="1"/>
</dbReference>
<evidence type="ECO:0000256" key="6">
    <source>
        <dbReference type="ARBA" id="ARBA00022801"/>
    </source>
</evidence>
<comment type="cofactor">
    <cofactor evidence="12">
        <name>Zn(2+)</name>
        <dbReference type="ChEBI" id="CHEBI:29105"/>
    </cofactor>
    <text evidence="12">Binds 1 zinc ion per subunit.</text>
</comment>
<feature type="domain" description="Peptidase M1 membrane alanine aminopeptidase" evidence="14">
    <location>
        <begin position="289"/>
        <end position="512"/>
    </location>
</feature>
<dbReference type="InterPro" id="IPR024571">
    <property type="entry name" value="ERAP1-like_C_dom"/>
</dbReference>
<evidence type="ECO:0000256" key="2">
    <source>
        <dbReference type="ARBA" id="ARBA00010136"/>
    </source>
</evidence>
<reference evidence="17 18" key="1">
    <citation type="submission" date="2019-01" db="EMBL/GenBank/DDBJ databases">
        <title>A draft genome assembly of the solar-powered sea slug Elysia chlorotica.</title>
        <authorList>
            <person name="Cai H."/>
            <person name="Li Q."/>
            <person name="Fang X."/>
            <person name="Li J."/>
            <person name="Curtis N.E."/>
            <person name="Altenburger A."/>
            <person name="Shibata T."/>
            <person name="Feng M."/>
            <person name="Maeda T."/>
            <person name="Schwartz J.A."/>
            <person name="Shigenobu S."/>
            <person name="Lundholm N."/>
            <person name="Nishiyama T."/>
            <person name="Yang H."/>
            <person name="Hasebe M."/>
            <person name="Li S."/>
            <person name="Pierce S.K."/>
            <person name="Wang J."/>
        </authorList>
    </citation>
    <scope>NUCLEOTIDE SEQUENCE [LARGE SCALE GENOMIC DNA]</scope>
    <source>
        <strain evidence="17">EC2010</strain>
        <tissue evidence="17">Whole organism of an adult</tissue>
    </source>
</reference>
<dbReference type="InterPro" id="IPR042097">
    <property type="entry name" value="Aminopeptidase_N-like_N_sf"/>
</dbReference>
<dbReference type="AlphaFoldDB" id="A0A3S1AER8"/>
<feature type="binding site" evidence="12">
    <location>
        <position position="365"/>
    </location>
    <ligand>
        <name>Zn(2+)</name>
        <dbReference type="ChEBI" id="CHEBI:29105"/>
        <note>catalytic</note>
    </ligand>
</feature>
<sequence length="710" mass="80563">MRLPSHVTPIHYDVEIQPFMYSDNPKDFTYKGKVKILMQTHQAASNITLHTDLLTVDSRSIVVQGEIPSATDPSYVSWERDDFRQFLILKLSGDLKAGSRYVLEMSYSAPMPGDMRGIYYSKYFSGGQTKYMLATQFGPTDARRAFPCFDEPALKATFNITLVRPDYLDSISNMPKVDSSSTFIKSVLTNLKITKMELFIELVTILFSFVFNCTGSKSLQFLSYLSFLSHFSYENGITYVKDVYAQTPKMSSYLLAFVVSDFAYTNATSQSGIEYRAFSIRETVDETLYALDVGVKVIDEFQRYFQVPYPLPKQDMIAVPDFAAGAMENWGLIMYKQTAMLYKPGVSSQSNKERVATVVSHELAHMWFGDLVSPAWWDDTWLNEGFASFVEYLGIDHVQPEWNIFDKFVINDLQRAFAFDGRVTSHPVIVVVNTPAEINAAFDPISYSKGASIIRMMRHFLGEETFRNGITNYLKALKYDAAHHDRLWQILTKQASDDGKSHIDVKSIMDTWTQQMNYPVVTVACDPQTPGHVNVRQERYLEDPTAVDPGTFASPFGYYRWTIPVTMTTSQSPDFDTTDQGVMWMTKDQQTVTMDIGASKLPDCSDPDSWLLANVQQVGFYRVNYPTGNWRALANQLNTNHTVFPVSNRAQMIDDAFNLVKAGHLDLNTAMQTTEYLNKEQDYIPWSTATNALGYINTMVSLDSLKGPFE</sequence>
<proteinExistence type="inferred from homology"/>
<feature type="domain" description="ERAP1-like C-terminal" evidence="15">
    <location>
        <begin position="610"/>
        <end position="704"/>
    </location>
</feature>
<evidence type="ECO:0008006" key="19">
    <source>
        <dbReference type="Google" id="ProtNLM"/>
    </source>
</evidence>
<dbReference type="GO" id="GO:0016020">
    <property type="term" value="C:membrane"/>
    <property type="evidence" value="ECO:0007669"/>
    <property type="project" value="UniProtKB-SubCell"/>
</dbReference>
<feature type="active site" description="Proton acceptor" evidence="11">
    <location>
        <position position="362"/>
    </location>
</feature>
<dbReference type="STRING" id="188477.A0A3S1AER8"/>
<evidence type="ECO:0000256" key="7">
    <source>
        <dbReference type="ARBA" id="ARBA00022833"/>
    </source>
</evidence>
<evidence type="ECO:0000256" key="12">
    <source>
        <dbReference type="PIRSR" id="PIRSR634016-3"/>
    </source>
</evidence>
<accession>A0A3S1AER8</accession>
<feature type="non-terminal residue" evidence="17">
    <location>
        <position position="710"/>
    </location>
</feature>
<keyword evidence="4" id="KW-0812">Transmembrane</keyword>
<feature type="binding site" evidence="12">
    <location>
        <position position="384"/>
    </location>
    <ligand>
        <name>Zn(2+)</name>
        <dbReference type="ChEBI" id="CHEBI:29105"/>
        <note>catalytic</note>
    </ligand>
</feature>
<evidence type="ECO:0000256" key="11">
    <source>
        <dbReference type="PIRSR" id="PIRSR634016-1"/>
    </source>
</evidence>
<evidence type="ECO:0000259" key="14">
    <source>
        <dbReference type="Pfam" id="PF01433"/>
    </source>
</evidence>
<keyword evidence="18" id="KW-1185">Reference proteome</keyword>
<dbReference type="FunFam" id="1.10.390.10:FF:000016">
    <property type="entry name" value="Glutamyl aminopeptidase"/>
    <property type="match status" value="1"/>
</dbReference>
<dbReference type="Pfam" id="PF01433">
    <property type="entry name" value="Peptidase_M1"/>
    <property type="match status" value="1"/>
</dbReference>
<dbReference type="GO" id="GO:0005737">
    <property type="term" value="C:cytoplasm"/>
    <property type="evidence" value="ECO:0007669"/>
    <property type="project" value="TreeGrafter"/>
</dbReference>